<sequence length="286" mass="32382">MDTNDSVWICVNFFSFQAYEVRLRRNEERSKRSEDDRSACSGVEAVKDGSDVNDILTESPAVKQPNDKKPMKKKASYRILSQLPLEDWGLPDSCLQKTAEVVGILEKKNSRLATGKLELASSTQRQWAKFSPSDSRIPRMMINASQLPKDFFDRPQDFAKFLFVAKIAEWPEDSIMAVGTLEKQLGLAGDINAETEGLLITNEIDTREFSDDVMACLPTVPSEGWRIGEEELAKRRDLRSHIIFTIDPKTARDLDDALSVERCDDVNGAGLSGWEVNLVIRWRIFF</sequence>
<gene>
    <name evidence="11" type="ORF">SVUK_LOCUS5640</name>
</gene>
<evidence type="ECO:0000256" key="9">
    <source>
        <dbReference type="SAM" id="MobiDB-lite"/>
    </source>
</evidence>
<evidence type="ECO:0000259" key="10">
    <source>
        <dbReference type="Pfam" id="PF17849"/>
    </source>
</evidence>
<protein>
    <recommendedName>
        <fullName evidence="10">CSD2 domain-containing protein</fullName>
    </recommendedName>
</protein>
<evidence type="ECO:0000256" key="5">
    <source>
        <dbReference type="ARBA" id="ARBA00022801"/>
    </source>
</evidence>
<feature type="compositionally biased region" description="Basic and acidic residues" evidence="9">
    <location>
        <begin position="26"/>
        <end position="38"/>
    </location>
</feature>
<keyword evidence="8" id="KW-0694">RNA-binding</keyword>
<dbReference type="Gene3D" id="2.40.50.700">
    <property type="match status" value="1"/>
</dbReference>
<keyword evidence="5" id="KW-0378">Hydrolase</keyword>
<dbReference type="InterPro" id="IPR041505">
    <property type="entry name" value="Dis3_CSD2"/>
</dbReference>
<dbReference type="GO" id="GO:0010587">
    <property type="term" value="P:miRNA catabolic process"/>
    <property type="evidence" value="ECO:0007669"/>
    <property type="project" value="TreeGrafter"/>
</dbReference>
<keyword evidence="2" id="KW-0963">Cytoplasm</keyword>
<dbReference type="GO" id="GO:0006402">
    <property type="term" value="P:mRNA catabolic process"/>
    <property type="evidence" value="ECO:0007669"/>
    <property type="project" value="TreeGrafter"/>
</dbReference>
<evidence type="ECO:0000256" key="7">
    <source>
        <dbReference type="ARBA" id="ARBA00022842"/>
    </source>
</evidence>
<name>A0A3P7KTX2_STRVU</name>
<keyword evidence="7" id="KW-0460">Magnesium</keyword>
<evidence type="ECO:0000256" key="4">
    <source>
        <dbReference type="ARBA" id="ARBA00022723"/>
    </source>
</evidence>
<dbReference type="AlphaFoldDB" id="A0A3P7KTX2"/>
<dbReference type="GO" id="GO:0008266">
    <property type="term" value="F:poly(U) RNA binding"/>
    <property type="evidence" value="ECO:0007669"/>
    <property type="project" value="UniProtKB-ARBA"/>
</dbReference>
<evidence type="ECO:0000256" key="3">
    <source>
        <dbReference type="ARBA" id="ARBA00022722"/>
    </source>
</evidence>
<evidence type="ECO:0000313" key="12">
    <source>
        <dbReference type="Proteomes" id="UP000270094"/>
    </source>
</evidence>
<reference evidence="11 12" key="1">
    <citation type="submission" date="2018-11" db="EMBL/GenBank/DDBJ databases">
        <authorList>
            <consortium name="Pathogen Informatics"/>
        </authorList>
    </citation>
    <scope>NUCLEOTIDE SEQUENCE [LARGE SCALE GENOMIC DNA]</scope>
</reference>
<evidence type="ECO:0000256" key="8">
    <source>
        <dbReference type="ARBA" id="ARBA00022884"/>
    </source>
</evidence>
<feature type="non-terminal residue" evidence="11">
    <location>
        <position position="286"/>
    </location>
</feature>
<dbReference type="GO" id="GO:0000175">
    <property type="term" value="F:3'-5'-RNA exonuclease activity"/>
    <property type="evidence" value="ECO:0007669"/>
    <property type="project" value="TreeGrafter"/>
</dbReference>
<dbReference type="PANTHER" id="PTHR23355:SF9">
    <property type="entry name" value="DIS3-LIKE EXONUCLEASE 2"/>
    <property type="match status" value="1"/>
</dbReference>
<dbReference type="GO" id="GO:0000932">
    <property type="term" value="C:P-body"/>
    <property type="evidence" value="ECO:0007669"/>
    <property type="project" value="TreeGrafter"/>
</dbReference>
<evidence type="ECO:0000256" key="1">
    <source>
        <dbReference type="ARBA" id="ARBA00004496"/>
    </source>
</evidence>
<dbReference type="InterPro" id="IPR050180">
    <property type="entry name" value="RNR_Ribonuclease"/>
</dbReference>
<keyword evidence="12" id="KW-1185">Reference proteome</keyword>
<dbReference type="Proteomes" id="UP000270094">
    <property type="component" value="Unassembled WGS sequence"/>
</dbReference>
<feature type="domain" description="CSD2" evidence="10">
    <location>
        <begin position="128"/>
        <end position="202"/>
    </location>
</feature>
<proteinExistence type="predicted"/>
<keyword evidence="3" id="KW-0540">Nuclease</keyword>
<evidence type="ECO:0000256" key="6">
    <source>
        <dbReference type="ARBA" id="ARBA00022839"/>
    </source>
</evidence>
<accession>A0A3P7KTX2</accession>
<evidence type="ECO:0000313" key="11">
    <source>
        <dbReference type="EMBL" id="VDM70642.1"/>
    </source>
</evidence>
<dbReference type="PANTHER" id="PTHR23355">
    <property type="entry name" value="RIBONUCLEASE"/>
    <property type="match status" value="1"/>
</dbReference>
<dbReference type="OrthoDB" id="372421at2759"/>
<dbReference type="GO" id="GO:0046872">
    <property type="term" value="F:metal ion binding"/>
    <property type="evidence" value="ECO:0007669"/>
    <property type="project" value="UniProtKB-KW"/>
</dbReference>
<dbReference type="Pfam" id="PF17849">
    <property type="entry name" value="OB_Dis3"/>
    <property type="match status" value="1"/>
</dbReference>
<dbReference type="SUPFAM" id="SSF50249">
    <property type="entry name" value="Nucleic acid-binding proteins"/>
    <property type="match status" value="1"/>
</dbReference>
<dbReference type="InterPro" id="IPR012340">
    <property type="entry name" value="NA-bd_OB-fold"/>
</dbReference>
<dbReference type="EMBL" id="UYYB01016986">
    <property type="protein sequence ID" value="VDM70642.1"/>
    <property type="molecule type" value="Genomic_DNA"/>
</dbReference>
<evidence type="ECO:0000256" key="2">
    <source>
        <dbReference type="ARBA" id="ARBA00022490"/>
    </source>
</evidence>
<feature type="region of interest" description="Disordered" evidence="9">
    <location>
        <begin position="26"/>
        <end position="46"/>
    </location>
</feature>
<keyword evidence="6" id="KW-0269">Exonuclease</keyword>
<comment type="subcellular location">
    <subcellularLocation>
        <location evidence="1">Cytoplasm</location>
    </subcellularLocation>
</comment>
<dbReference type="FunFam" id="2.40.50.700:FF:000003">
    <property type="entry name" value="DIS3-like exonuclease 2"/>
    <property type="match status" value="1"/>
</dbReference>
<organism evidence="11 12">
    <name type="scientific">Strongylus vulgaris</name>
    <name type="common">Blood worm</name>
    <dbReference type="NCBI Taxonomy" id="40348"/>
    <lineage>
        <taxon>Eukaryota</taxon>
        <taxon>Metazoa</taxon>
        <taxon>Ecdysozoa</taxon>
        <taxon>Nematoda</taxon>
        <taxon>Chromadorea</taxon>
        <taxon>Rhabditida</taxon>
        <taxon>Rhabditina</taxon>
        <taxon>Rhabditomorpha</taxon>
        <taxon>Strongyloidea</taxon>
        <taxon>Strongylidae</taxon>
        <taxon>Strongylus</taxon>
    </lineage>
</organism>
<keyword evidence="4" id="KW-0479">Metal-binding</keyword>